<keyword evidence="2" id="KW-0001">2Fe-2S</keyword>
<dbReference type="GO" id="GO:0046872">
    <property type="term" value="F:metal ion binding"/>
    <property type="evidence" value="ECO:0007669"/>
    <property type="project" value="UniProtKB-KW"/>
</dbReference>
<dbReference type="InterPro" id="IPR001055">
    <property type="entry name" value="Adrenodoxin-like"/>
</dbReference>
<feature type="domain" description="2Fe-2S ferredoxin-type" evidence="7">
    <location>
        <begin position="2"/>
        <end position="106"/>
    </location>
</feature>
<evidence type="ECO:0000256" key="5">
    <source>
        <dbReference type="ARBA" id="ARBA00023014"/>
    </source>
</evidence>
<dbReference type="Pfam" id="PF00111">
    <property type="entry name" value="Fer2"/>
    <property type="match status" value="1"/>
</dbReference>
<keyword evidence="4" id="KW-0408">Iron</keyword>
<proteinExistence type="inferred from homology"/>
<dbReference type="GO" id="GO:0140647">
    <property type="term" value="P:P450-containing electron transport chain"/>
    <property type="evidence" value="ECO:0007669"/>
    <property type="project" value="InterPro"/>
</dbReference>
<reference evidence="8 9" key="1">
    <citation type="submission" date="2012-11" db="EMBL/GenBank/DDBJ databases">
        <title>Whole genome sequence of Gluconacetobacter xylinus NBRC 13693.</title>
        <authorList>
            <person name="Azuma Y."/>
            <person name="Higashiura N."/>
            <person name="Hirakawa H."/>
            <person name="Matsushita K."/>
        </authorList>
    </citation>
    <scope>NUCLEOTIDE SEQUENCE [LARGE SCALE GENOMIC DNA]</scope>
    <source>
        <strain evidence="8 9">NBRC 13693</strain>
    </source>
</reference>
<dbReference type="PANTHER" id="PTHR23426:SF65">
    <property type="entry name" value="FERREDOXIN-2, MITOCHONDRIAL"/>
    <property type="match status" value="1"/>
</dbReference>
<evidence type="ECO:0000256" key="6">
    <source>
        <dbReference type="ARBA" id="ARBA00034078"/>
    </source>
</evidence>
<organism evidence="8 9">
    <name type="scientific">Komagataeibacter xylinus NBRC 13693</name>
    <dbReference type="NCBI Taxonomy" id="1234668"/>
    <lineage>
        <taxon>Bacteria</taxon>
        <taxon>Pseudomonadati</taxon>
        <taxon>Pseudomonadota</taxon>
        <taxon>Alphaproteobacteria</taxon>
        <taxon>Acetobacterales</taxon>
        <taxon>Acetobacteraceae</taxon>
        <taxon>Komagataeibacter</taxon>
    </lineage>
</organism>
<evidence type="ECO:0000313" key="8">
    <source>
        <dbReference type="EMBL" id="GAN99685.1"/>
    </source>
</evidence>
<dbReference type="PROSITE" id="PS51085">
    <property type="entry name" value="2FE2S_FER_2"/>
    <property type="match status" value="1"/>
</dbReference>
<dbReference type="InterPro" id="IPR001041">
    <property type="entry name" value="2Fe-2S_ferredoxin-type"/>
</dbReference>
<accession>A0A0D6Q9N1</accession>
<keyword evidence="5" id="KW-0411">Iron-sulfur</keyword>
<comment type="caution">
    <text evidence="8">The sequence shown here is derived from an EMBL/GenBank/DDBJ whole genome shotgun (WGS) entry which is preliminary data.</text>
</comment>
<name>A0A0D6Q9N1_KOMXY</name>
<dbReference type="Gene3D" id="3.10.20.30">
    <property type="match status" value="1"/>
</dbReference>
<evidence type="ECO:0000259" key="7">
    <source>
        <dbReference type="PROSITE" id="PS51085"/>
    </source>
</evidence>
<dbReference type="GO" id="GO:0009055">
    <property type="term" value="F:electron transfer activity"/>
    <property type="evidence" value="ECO:0007669"/>
    <property type="project" value="TreeGrafter"/>
</dbReference>
<evidence type="ECO:0000256" key="1">
    <source>
        <dbReference type="ARBA" id="ARBA00010914"/>
    </source>
</evidence>
<evidence type="ECO:0000256" key="2">
    <source>
        <dbReference type="ARBA" id="ARBA00022714"/>
    </source>
</evidence>
<dbReference type="InterPro" id="IPR012675">
    <property type="entry name" value="Beta-grasp_dom_sf"/>
</dbReference>
<dbReference type="EMBL" id="BANJ01000031">
    <property type="protein sequence ID" value="GAN99685.1"/>
    <property type="molecule type" value="Genomic_DNA"/>
</dbReference>
<dbReference type="SUPFAM" id="SSF54292">
    <property type="entry name" value="2Fe-2S ferredoxin-like"/>
    <property type="match status" value="1"/>
</dbReference>
<dbReference type="Proteomes" id="UP000032683">
    <property type="component" value="Unassembled WGS sequence"/>
</dbReference>
<dbReference type="PANTHER" id="PTHR23426">
    <property type="entry name" value="FERREDOXIN/ADRENODOXIN"/>
    <property type="match status" value="1"/>
</dbReference>
<protein>
    <submittedName>
        <fullName evidence="8">Ferredoxin 2Fe-2S</fullName>
    </submittedName>
</protein>
<comment type="similarity">
    <text evidence="1">Belongs to the adrenodoxin/putidaredoxin family.</text>
</comment>
<dbReference type="PROSITE" id="PS00814">
    <property type="entry name" value="ADX"/>
    <property type="match status" value="1"/>
</dbReference>
<sequence>MTEVIFHLPDGSARSVAAKSGQTVMQVAVQGNVRGIDAECGGACACATCHVYVEPEYVGLIPPASEEESEMLDGVAAERRPNSRLACQITVPDDVETFGVDVPECQF</sequence>
<gene>
    <name evidence="8" type="ORF">Gxy13693_031_004</name>
</gene>
<dbReference type="RefSeq" id="WP_010515444.1">
    <property type="nucleotide sequence ID" value="NZ_BANJ01000031.1"/>
</dbReference>
<dbReference type="AlphaFoldDB" id="A0A0D6Q9N1"/>
<evidence type="ECO:0000256" key="3">
    <source>
        <dbReference type="ARBA" id="ARBA00022723"/>
    </source>
</evidence>
<dbReference type="GO" id="GO:0051537">
    <property type="term" value="F:2 iron, 2 sulfur cluster binding"/>
    <property type="evidence" value="ECO:0007669"/>
    <property type="project" value="UniProtKB-KW"/>
</dbReference>
<dbReference type="CDD" id="cd00207">
    <property type="entry name" value="fer2"/>
    <property type="match status" value="1"/>
</dbReference>
<dbReference type="GeneID" id="79188275"/>
<dbReference type="InterPro" id="IPR018298">
    <property type="entry name" value="Adrenodoxin_Fe-S_BS"/>
</dbReference>
<dbReference type="PRINTS" id="PR00355">
    <property type="entry name" value="ADRENODOXIN"/>
</dbReference>
<evidence type="ECO:0000313" key="9">
    <source>
        <dbReference type="Proteomes" id="UP000032683"/>
    </source>
</evidence>
<evidence type="ECO:0000256" key="4">
    <source>
        <dbReference type="ARBA" id="ARBA00023004"/>
    </source>
</evidence>
<keyword evidence="3" id="KW-0479">Metal-binding</keyword>
<comment type="cofactor">
    <cofactor evidence="6">
        <name>[2Fe-2S] cluster</name>
        <dbReference type="ChEBI" id="CHEBI:190135"/>
    </cofactor>
</comment>
<dbReference type="InterPro" id="IPR036010">
    <property type="entry name" value="2Fe-2S_ferredoxin-like_sf"/>
</dbReference>
<dbReference type="GO" id="GO:0005829">
    <property type="term" value="C:cytosol"/>
    <property type="evidence" value="ECO:0007669"/>
    <property type="project" value="TreeGrafter"/>
</dbReference>